<dbReference type="FunFam" id="3.30.1440.10:FF:000001">
    <property type="entry name" value="50S ribosomal protein L5"/>
    <property type="match status" value="1"/>
</dbReference>
<name>A0A3N4IDX2_ASCIM</name>
<evidence type="ECO:0000256" key="4">
    <source>
        <dbReference type="ARBA" id="ARBA00040368"/>
    </source>
</evidence>
<evidence type="ECO:0000256" key="2">
    <source>
        <dbReference type="ARBA" id="ARBA00022980"/>
    </source>
</evidence>
<dbReference type="OrthoDB" id="539541at2759"/>
<dbReference type="Gene3D" id="3.30.1440.10">
    <property type="match status" value="1"/>
</dbReference>
<gene>
    <name evidence="8" type="ORF">BJ508DRAFT_324113</name>
</gene>
<evidence type="ECO:0000256" key="1">
    <source>
        <dbReference type="ARBA" id="ARBA00008553"/>
    </source>
</evidence>
<feature type="domain" description="Large ribosomal subunit protein uL5 C-terminal" evidence="7">
    <location>
        <begin position="233"/>
        <end position="332"/>
    </location>
</feature>
<evidence type="ECO:0000313" key="9">
    <source>
        <dbReference type="Proteomes" id="UP000275078"/>
    </source>
</evidence>
<dbReference type="InterPro" id="IPR031309">
    <property type="entry name" value="Ribosomal_uL5_C"/>
</dbReference>
<dbReference type="STRING" id="1160509.A0A3N4IDX2"/>
<dbReference type="GO" id="GO:0005840">
    <property type="term" value="C:ribosome"/>
    <property type="evidence" value="ECO:0007669"/>
    <property type="project" value="UniProtKB-KW"/>
</dbReference>
<keyword evidence="9" id="KW-1185">Reference proteome</keyword>
<dbReference type="Pfam" id="PF00281">
    <property type="entry name" value="Ribosomal_L5"/>
    <property type="match status" value="1"/>
</dbReference>
<protein>
    <recommendedName>
        <fullName evidence="4">Large ribosomal subunit protein uL5m</fullName>
    </recommendedName>
</protein>
<feature type="compositionally biased region" description="Basic and acidic residues" evidence="5">
    <location>
        <begin position="134"/>
        <end position="149"/>
    </location>
</feature>
<dbReference type="InterPro" id="IPR022803">
    <property type="entry name" value="Ribosomal_uL5_dom_sf"/>
</dbReference>
<evidence type="ECO:0000313" key="8">
    <source>
        <dbReference type="EMBL" id="RPA83756.1"/>
    </source>
</evidence>
<dbReference type="InterPro" id="IPR031310">
    <property type="entry name" value="Ribosomal_uL5_N"/>
</dbReference>
<dbReference type="Pfam" id="PF00673">
    <property type="entry name" value="Ribosomal_L5_C"/>
    <property type="match status" value="1"/>
</dbReference>
<feature type="domain" description="Large ribosomal subunit protein uL5 N-terminal" evidence="6">
    <location>
        <begin position="176"/>
        <end position="229"/>
    </location>
</feature>
<dbReference type="GO" id="GO:0003735">
    <property type="term" value="F:structural constituent of ribosome"/>
    <property type="evidence" value="ECO:0007669"/>
    <property type="project" value="InterPro"/>
</dbReference>
<dbReference type="GO" id="GO:1990904">
    <property type="term" value="C:ribonucleoprotein complex"/>
    <property type="evidence" value="ECO:0007669"/>
    <property type="project" value="UniProtKB-KW"/>
</dbReference>
<evidence type="ECO:0000259" key="6">
    <source>
        <dbReference type="Pfam" id="PF00281"/>
    </source>
</evidence>
<evidence type="ECO:0000256" key="5">
    <source>
        <dbReference type="SAM" id="MobiDB-lite"/>
    </source>
</evidence>
<sequence length="338" mass="37116">MARPSPSTAFGFLRGLAQANRSQFVCENSPILRASFSSAASTNAKAVETKDAAAAPTKAVATGGRKKSRYQMRAPRYYKGPLNPNQPPPVSDPSSRAFIPGPFTAERLEDHYYDTLKSDIMTMTYTHLVPGEERARKADRLRSWDDSSPYHKNRPLRGPRGGSTLRLLNKPRTFRNVPGLEKITVHTMVKGALQDKAYLAVAGMVVQAITGVRAEVRNTKQQLATWGLRKDVPIAMKAELKGPQAYRFLSSLVDVVMPRIKDYQGAKGSSGDSSGNISFGFSPEAVALFPEVEVNYDMYPPKMIPGIHVTVHTTATNDKDGRILLQSMGVPFYGKLID</sequence>
<evidence type="ECO:0000256" key="3">
    <source>
        <dbReference type="ARBA" id="ARBA00023274"/>
    </source>
</evidence>
<proteinExistence type="inferred from homology"/>
<keyword evidence="2 8" id="KW-0689">Ribosomal protein</keyword>
<accession>A0A3N4IDX2</accession>
<comment type="similarity">
    <text evidence="1">Belongs to the universal ribosomal protein uL5 family.</text>
</comment>
<dbReference type="SUPFAM" id="SSF55282">
    <property type="entry name" value="RL5-like"/>
    <property type="match status" value="1"/>
</dbReference>
<dbReference type="Proteomes" id="UP000275078">
    <property type="component" value="Unassembled WGS sequence"/>
</dbReference>
<dbReference type="InterPro" id="IPR002132">
    <property type="entry name" value="Ribosomal_uL5"/>
</dbReference>
<feature type="region of interest" description="Disordered" evidence="5">
    <location>
        <begin position="134"/>
        <end position="163"/>
    </location>
</feature>
<dbReference type="EMBL" id="ML119662">
    <property type="protein sequence ID" value="RPA83756.1"/>
    <property type="molecule type" value="Genomic_DNA"/>
</dbReference>
<dbReference type="AlphaFoldDB" id="A0A3N4IDX2"/>
<evidence type="ECO:0000259" key="7">
    <source>
        <dbReference type="Pfam" id="PF00673"/>
    </source>
</evidence>
<dbReference type="PANTHER" id="PTHR11994">
    <property type="entry name" value="60S RIBOSOMAL PROTEIN L11-RELATED"/>
    <property type="match status" value="1"/>
</dbReference>
<keyword evidence="3" id="KW-0687">Ribonucleoprotein</keyword>
<dbReference type="GO" id="GO:0006412">
    <property type="term" value="P:translation"/>
    <property type="evidence" value="ECO:0007669"/>
    <property type="project" value="InterPro"/>
</dbReference>
<organism evidence="8 9">
    <name type="scientific">Ascobolus immersus RN42</name>
    <dbReference type="NCBI Taxonomy" id="1160509"/>
    <lineage>
        <taxon>Eukaryota</taxon>
        <taxon>Fungi</taxon>
        <taxon>Dikarya</taxon>
        <taxon>Ascomycota</taxon>
        <taxon>Pezizomycotina</taxon>
        <taxon>Pezizomycetes</taxon>
        <taxon>Pezizales</taxon>
        <taxon>Ascobolaceae</taxon>
        <taxon>Ascobolus</taxon>
    </lineage>
</organism>
<reference evidence="8 9" key="1">
    <citation type="journal article" date="2018" name="Nat. Ecol. Evol.">
        <title>Pezizomycetes genomes reveal the molecular basis of ectomycorrhizal truffle lifestyle.</title>
        <authorList>
            <person name="Murat C."/>
            <person name="Payen T."/>
            <person name="Noel B."/>
            <person name="Kuo A."/>
            <person name="Morin E."/>
            <person name="Chen J."/>
            <person name="Kohler A."/>
            <person name="Krizsan K."/>
            <person name="Balestrini R."/>
            <person name="Da Silva C."/>
            <person name="Montanini B."/>
            <person name="Hainaut M."/>
            <person name="Levati E."/>
            <person name="Barry K.W."/>
            <person name="Belfiori B."/>
            <person name="Cichocki N."/>
            <person name="Clum A."/>
            <person name="Dockter R.B."/>
            <person name="Fauchery L."/>
            <person name="Guy J."/>
            <person name="Iotti M."/>
            <person name="Le Tacon F."/>
            <person name="Lindquist E.A."/>
            <person name="Lipzen A."/>
            <person name="Malagnac F."/>
            <person name="Mello A."/>
            <person name="Molinier V."/>
            <person name="Miyauchi S."/>
            <person name="Poulain J."/>
            <person name="Riccioni C."/>
            <person name="Rubini A."/>
            <person name="Sitrit Y."/>
            <person name="Splivallo R."/>
            <person name="Traeger S."/>
            <person name="Wang M."/>
            <person name="Zifcakova L."/>
            <person name="Wipf D."/>
            <person name="Zambonelli A."/>
            <person name="Paolocci F."/>
            <person name="Nowrousian M."/>
            <person name="Ottonello S."/>
            <person name="Baldrian P."/>
            <person name="Spatafora J.W."/>
            <person name="Henrissat B."/>
            <person name="Nagy L.G."/>
            <person name="Aury J.M."/>
            <person name="Wincker P."/>
            <person name="Grigoriev I.V."/>
            <person name="Bonfante P."/>
            <person name="Martin F.M."/>
        </authorList>
    </citation>
    <scope>NUCLEOTIDE SEQUENCE [LARGE SCALE GENOMIC DNA]</scope>
    <source>
        <strain evidence="8 9">RN42</strain>
    </source>
</reference>